<dbReference type="Gene3D" id="3.90.320.10">
    <property type="match status" value="1"/>
</dbReference>
<dbReference type="AlphaFoldDB" id="A0A0F9WEF1"/>
<evidence type="ECO:0008006" key="2">
    <source>
        <dbReference type="Google" id="ProtNLM"/>
    </source>
</evidence>
<proteinExistence type="predicted"/>
<dbReference type="InterPro" id="IPR011604">
    <property type="entry name" value="PDDEXK-like_dom_sf"/>
</dbReference>
<organism evidence="1">
    <name type="scientific">marine sediment metagenome</name>
    <dbReference type="NCBI Taxonomy" id="412755"/>
    <lineage>
        <taxon>unclassified sequences</taxon>
        <taxon>metagenomes</taxon>
        <taxon>ecological metagenomes</taxon>
    </lineage>
</organism>
<dbReference type="EMBL" id="LAZR01000292">
    <property type="protein sequence ID" value="KKN76643.1"/>
    <property type="molecule type" value="Genomic_DNA"/>
</dbReference>
<evidence type="ECO:0000313" key="1">
    <source>
        <dbReference type="EMBL" id="KKN76643.1"/>
    </source>
</evidence>
<sequence>MPHLDKTGKVWTRVTEMLGVVNCEEQAYHHRKDIRALKAGKITSVNNVTTFAALAGTLVHHDIENWLRELEGLPSVELGLDTNAEKMLFEIEKIPKLKEELNRKVGRAFNNFIDFWSDFEPEILEIEATLYGNINGIDLKGSADLICAIDVDKLDLAARVKPKPKLTGQKQIIIVDWKSGSSPQPSHKTQISAYYLLGMKEIIPRHLDKYDYYKPGGKPRGADVYLGGKNYKFKIFDCDPALFFYNVETYKEAERVPLNRLIGKIGVTLQYCLYCPYRSKCSAFQEGQVELVK</sequence>
<comment type="caution">
    <text evidence="1">The sequence shown here is derived from an EMBL/GenBank/DDBJ whole genome shotgun (WGS) entry which is preliminary data.</text>
</comment>
<protein>
    <recommendedName>
        <fullName evidence="2">PD-(D/E)XK endonuclease-like domain-containing protein</fullName>
    </recommendedName>
</protein>
<accession>A0A0F9WEF1</accession>
<name>A0A0F9WEF1_9ZZZZ</name>
<gene>
    <name evidence="1" type="ORF">LCGC14_0368400</name>
</gene>
<reference evidence="1" key="1">
    <citation type="journal article" date="2015" name="Nature">
        <title>Complex archaea that bridge the gap between prokaryotes and eukaryotes.</title>
        <authorList>
            <person name="Spang A."/>
            <person name="Saw J.H."/>
            <person name="Jorgensen S.L."/>
            <person name="Zaremba-Niedzwiedzka K."/>
            <person name="Martijn J."/>
            <person name="Lind A.E."/>
            <person name="van Eijk R."/>
            <person name="Schleper C."/>
            <person name="Guy L."/>
            <person name="Ettema T.J."/>
        </authorList>
    </citation>
    <scope>NUCLEOTIDE SEQUENCE</scope>
</reference>